<accession>A0A507CEA3</accession>
<dbReference type="Pfam" id="PF14956">
    <property type="entry name" value="DUF4505"/>
    <property type="match status" value="1"/>
</dbReference>
<dbReference type="AlphaFoldDB" id="A0A507CEA3"/>
<evidence type="ECO:0000256" key="1">
    <source>
        <dbReference type="ARBA" id="ARBA00006322"/>
    </source>
</evidence>
<evidence type="ECO:0000313" key="2">
    <source>
        <dbReference type="EMBL" id="TPX37678.1"/>
    </source>
</evidence>
<evidence type="ECO:0000313" key="3">
    <source>
        <dbReference type="Proteomes" id="UP000319731"/>
    </source>
</evidence>
<gene>
    <name evidence="2" type="ORF">SmJEL517_g00715</name>
</gene>
<dbReference type="GeneID" id="42001941"/>
<proteinExistence type="inferred from homology"/>
<protein>
    <submittedName>
        <fullName evidence="2">Uncharacterized protein</fullName>
    </submittedName>
</protein>
<dbReference type="OrthoDB" id="10260024at2759"/>
<name>A0A507CEA3_9FUNG</name>
<sequence length="200" mass="23016">MATLGLCIRKSCFDISQPLLRRGNSTSQTASRLIPLREYFYTIDFHGQLFLHDTVPKNIATSFKDKRFLDFFFSRLQINDVNKEYFRQGFAYASPCGREMNYIQCDDVPVVFTDFDGTCLIWGGTLKWPFDPSSLAMSKSGRVYHNSPLEIPAPWQTTSAPQAYYGLVKSTLVERFSDAIDTEEHTLTWKGRKHAMKRVE</sequence>
<dbReference type="RefSeq" id="XP_031027589.1">
    <property type="nucleotide sequence ID" value="XM_031166644.1"/>
</dbReference>
<dbReference type="EMBL" id="QEAO01000002">
    <property type="protein sequence ID" value="TPX37678.1"/>
    <property type="molecule type" value="Genomic_DNA"/>
</dbReference>
<dbReference type="InterPro" id="IPR028108">
    <property type="entry name" value="DUF4505"/>
</dbReference>
<organism evidence="2 3">
    <name type="scientific">Synchytrium microbalum</name>
    <dbReference type="NCBI Taxonomy" id="1806994"/>
    <lineage>
        <taxon>Eukaryota</taxon>
        <taxon>Fungi</taxon>
        <taxon>Fungi incertae sedis</taxon>
        <taxon>Chytridiomycota</taxon>
        <taxon>Chytridiomycota incertae sedis</taxon>
        <taxon>Chytridiomycetes</taxon>
        <taxon>Synchytriales</taxon>
        <taxon>Synchytriaceae</taxon>
        <taxon>Synchytrium</taxon>
    </lineage>
</organism>
<dbReference type="Proteomes" id="UP000319731">
    <property type="component" value="Unassembled WGS sequence"/>
</dbReference>
<reference evidence="2 3" key="1">
    <citation type="journal article" date="2019" name="Sci. Rep.">
        <title>Comparative genomics of chytrid fungi reveal insights into the obligate biotrophic and pathogenic lifestyle of Synchytrium endobioticum.</title>
        <authorList>
            <person name="van de Vossenberg B.T.L.H."/>
            <person name="Warris S."/>
            <person name="Nguyen H.D.T."/>
            <person name="van Gent-Pelzer M.P.E."/>
            <person name="Joly D.L."/>
            <person name="van de Geest H.C."/>
            <person name="Bonants P.J.M."/>
            <person name="Smith D.S."/>
            <person name="Levesque C.A."/>
            <person name="van der Lee T.A.J."/>
        </authorList>
    </citation>
    <scope>NUCLEOTIDE SEQUENCE [LARGE SCALE GENOMIC DNA]</scope>
    <source>
        <strain evidence="2 3">JEL517</strain>
    </source>
</reference>
<comment type="similarity">
    <text evidence="1">Belongs to the UPF0598 family.</text>
</comment>
<comment type="caution">
    <text evidence="2">The sequence shown here is derived from an EMBL/GenBank/DDBJ whole genome shotgun (WGS) entry which is preliminary data.</text>
</comment>
<dbReference type="PANTHER" id="PTHR31449:SF3">
    <property type="entry name" value="UPF0598 PROTEIN C8ORF82"/>
    <property type="match status" value="1"/>
</dbReference>
<keyword evidence="3" id="KW-1185">Reference proteome</keyword>
<dbReference type="PANTHER" id="PTHR31449">
    <property type="entry name" value="UPF0598 PROTEIN C8ORF82"/>
    <property type="match status" value="1"/>
</dbReference>